<dbReference type="GO" id="GO:0009117">
    <property type="term" value="P:nucleotide metabolic process"/>
    <property type="evidence" value="ECO:0007669"/>
    <property type="project" value="UniProtKB-UniRule"/>
</dbReference>
<dbReference type="GO" id="GO:0008973">
    <property type="term" value="F:phosphopentomutase activity"/>
    <property type="evidence" value="ECO:0007669"/>
    <property type="project" value="UniProtKB-UniRule"/>
</dbReference>
<dbReference type="InterPro" id="IPR006124">
    <property type="entry name" value="Metalloenzyme"/>
</dbReference>
<feature type="binding site" evidence="4">
    <location>
        <position position="288"/>
    </location>
    <ligand>
        <name>Mn(2+)</name>
        <dbReference type="ChEBI" id="CHEBI:29035"/>
        <label>2</label>
    </ligand>
</feature>
<dbReference type="STRING" id="267748.MMOB3190"/>
<dbReference type="RefSeq" id="WP_011264839.1">
    <property type="nucleotide sequence ID" value="NC_006908.1"/>
</dbReference>
<sequence length="394" mass="44305">MKFRRIFLIVTDGLGIGYEKRQKEFGDDKANSLYHTTLNAEVKIPTWQKLGIGHVAKIHNEGKRKNPKAYITKATTLSNAKDTLAGHWEMMGIFTKIPFPVFTETGFPKELLDNLSKACDGREIIGNKSASGTEILDELAQKEIDEKKLIVYTSGDSVLQICGHEETMGLENLYRYAKEARRICSSRPEWNVGRIIARPYTGSAGNWKRTFNRHDYAVTPTEETILDRLKAKKINTISVGKIQDIFAGQGINEHHPSGSDAIGMDVTIELAQKAKDNSFIFTNLVQFDSHYGHRRDVNGYAENLNTFDIKLTKLINSLKEDDLLLMTSDHGNDPTYRGTDHTREALPVTIFSKSFKDPKILKDFTSLATVGNIVAKNFGVELAKIGQDFFEELI</sequence>
<evidence type="ECO:0000256" key="4">
    <source>
        <dbReference type="HAMAP-Rule" id="MF_00740"/>
    </source>
</evidence>
<reference evidence="7 8" key="1">
    <citation type="journal article" date="2004" name="Genome Res.">
        <title>The complete genome and proteome of Mycoplasma mobile.</title>
        <authorList>
            <person name="Jaffe J.D."/>
            <person name="Stange-Thomann N."/>
            <person name="Smith C."/>
            <person name="DeCaprio D."/>
            <person name="Fisher S."/>
            <person name="Butler J."/>
            <person name="Calvo S."/>
            <person name="Elkins T."/>
            <person name="FitzGerald M.G."/>
            <person name="Hafez N."/>
            <person name="Kodira C.D."/>
            <person name="Major J."/>
            <person name="Wang S."/>
            <person name="Wilkinson J."/>
            <person name="Nicol R."/>
            <person name="Nusbaum C."/>
            <person name="Birren B."/>
            <person name="Berg H.C."/>
            <person name="Church G.M."/>
        </authorList>
    </citation>
    <scope>NUCLEOTIDE SEQUENCE [LARGE SCALE GENOMIC DNA]</scope>
    <source>
        <strain evidence="8">ATCC 43663 / 163K / NCTC 11711</strain>
    </source>
</reference>
<dbReference type="UniPathway" id="UPA00087">
    <property type="reaction ID" value="UER00173"/>
</dbReference>
<evidence type="ECO:0000313" key="8">
    <source>
        <dbReference type="Proteomes" id="UP000009072"/>
    </source>
</evidence>
<dbReference type="InterPro" id="IPR024052">
    <property type="entry name" value="Phosphopentomutase_DeoB_cap_sf"/>
</dbReference>
<comment type="subcellular location">
    <subcellularLocation>
        <location evidence="4">Cytoplasm</location>
    </subcellularLocation>
</comment>
<feature type="binding site" evidence="4">
    <location>
        <position position="329"/>
    </location>
    <ligand>
        <name>Mn(2+)</name>
        <dbReference type="ChEBI" id="CHEBI:29035"/>
        <label>1</label>
    </ligand>
</feature>
<evidence type="ECO:0000259" key="6">
    <source>
        <dbReference type="Pfam" id="PF01676"/>
    </source>
</evidence>
<dbReference type="Gene3D" id="3.30.70.1250">
    <property type="entry name" value="Phosphopentomutase"/>
    <property type="match status" value="1"/>
</dbReference>
<evidence type="ECO:0000256" key="5">
    <source>
        <dbReference type="NCBIfam" id="TIGR01696"/>
    </source>
</evidence>
<feature type="domain" description="Metalloenzyme" evidence="6">
    <location>
        <begin position="5"/>
        <end position="381"/>
    </location>
</feature>
<dbReference type="Pfam" id="PF01676">
    <property type="entry name" value="Metalloenzyme"/>
    <property type="match status" value="1"/>
</dbReference>
<dbReference type="GO" id="GO:0043094">
    <property type="term" value="P:metabolic compound salvage"/>
    <property type="evidence" value="ECO:0007669"/>
    <property type="project" value="UniProtKB-UniRule"/>
</dbReference>
<dbReference type="InterPro" id="IPR010045">
    <property type="entry name" value="DeoB"/>
</dbReference>
<evidence type="ECO:0000256" key="2">
    <source>
        <dbReference type="ARBA" id="ARBA00022723"/>
    </source>
</evidence>
<name>Q6KHX1_MYCM1</name>
<feature type="binding site" evidence="4">
    <location>
        <position position="12"/>
    </location>
    <ligand>
        <name>Mn(2+)</name>
        <dbReference type="ChEBI" id="CHEBI:29035"/>
        <label>1</label>
    </ligand>
</feature>
<dbReference type="PANTHER" id="PTHR21110:SF0">
    <property type="entry name" value="PHOSPHOPENTOMUTASE"/>
    <property type="match status" value="1"/>
</dbReference>
<dbReference type="EMBL" id="AE017308">
    <property type="protein sequence ID" value="AAT27805.1"/>
    <property type="molecule type" value="Genomic_DNA"/>
</dbReference>
<evidence type="ECO:0000256" key="1">
    <source>
        <dbReference type="ARBA" id="ARBA00010373"/>
    </source>
</evidence>
<dbReference type="GO" id="GO:0006018">
    <property type="term" value="P:2-deoxyribose 1-phosphate catabolic process"/>
    <property type="evidence" value="ECO:0007669"/>
    <property type="project" value="UniProtKB-UniRule"/>
</dbReference>
<evidence type="ECO:0000256" key="3">
    <source>
        <dbReference type="ARBA" id="ARBA00023211"/>
    </source>
</evidence>
<dbReference type="HAMAP" id="MF_00740">
    <property type="entry name" value="Phosphopentomut"/>
    <property type="match status" value="1"/>
</dbReference>
<dbReference type="EC" id="5.4.2.7" evidence="4 5"/>
<keyword evidence="4" id="KW-0963">Cytoplasm</keyword>
<comment type="catalytic activity">
    <reaction evidence="4">
        <text>alpha-D-ribose 1-phosphate = D-ribose 5-phosphate</text>
        <dbReference type="Rhea" id="RHEA:18793"/>
        <dbReference type="ChEBI" id="CHEBI:57720"/>
        <dbReference type="ChEBI" id="CHEBI:78346"/>
        <dbReference type="EC" id="5.4.2.7"/>
    </reaction>
</comment>
<dbReference type="PANTHER" id="PTHR21110">
    <property type="entry name" value="PHOSPHOPENTOMUTASE"/>
    <property type="match status" value="1"/>
</dbReference>
<dbReference type="InterPro" id="IPR017850">
    <property type="entry name" value="Alkaline_phosphatase_core_sf"/>
</dbReference>
<dbReference type="SUPFAM" id="SSF53649">
    <property type="entry name" value="Alkaline phosphatase-like"/>
    <property type="match status" value="1"/>
</dbReference>
<dbReference type="eggNOG" id="COG1015">
    <property type="taxonomic scope" value="Bacteria"/>
</dbReference>
<dbReference type="PIRSF" id="PIRSF001491">
    <property type="entry name" value="Ppentomutase"/>
    <property type="match status" value="1"/>
</dbReference>
<accession>Q6KHX1</accession>
<keyword evidence="8" id="KW-1185">Reference proteome</keyword>
<dbReference type="GO" id="GO:0000287">
    <property type="term" value="F:magnesium ion binding"/>
    <property type="evidence" value="ECO:0007669"/>
    <property type="project" value="UniProtKB-UniRule"/>
</dbReference>
<feature type="binding site" evidence="4">
    <location>
        <position position="293"/>
    </location>
    <ligand>
        <name>Mn(2+)</name>
        <dbReference type="ChEBI" id="CHEBI:29035"/>
        <label>2</label>
    </ligand>
</feature>
<dbReference type="NCBIfam" id="TIGR01696">
    <property type="entry name" value="deoB"/>
    <property type="match status" value="1"/>
</dbReference>
<keyword evidence="4 7" id="KW-0413">Isomerase</keyword>
<protein>
    <recommendedName>
        <fullName evidence="4 5">Phosphopentomutase</fullName>
        <ecNumber evidence="4 5">5.4.2.7</ecNumber>
    </recommendedName>
    <alternativeName>
        <fullName evidence="4">Phosphodeoxyribomutase</fullName>
    </alternativeName>
</protein>
<dbReference type="OrthoDB" id="9769930at2"/>
<comment type="function">
    <text evidence="4">Isomerase that catalyzes the conversion of deoxy-ribose 1-phosphate (dRib-1-P) and ribose 1-phosphate (Rib-1-P) to deoxy-ribose 5-phosphate (dRib-5-P) and ribose 5-phosphate (Rib-5-P), respectively.</text>
</comment>
<dbReference type="GO" id="GO:0006015">
    <property type="term" value="P:5-phosphoribose 1-diphosphate biosynthetic process"/>
    <property type="evidence" value="ECO:0007669"/>
    <property type="project" value="UniProtKB-UniPathway"/>
</dbReference>
<comment type="pathway">
    <text evidence="4">Carbohydrate degradation; 2-deoxy-D-ribose 1-phosphate degradation; D-glyceraldehyde 3-phosphate and acetaldehyde from 2-deoxy-alpha-D-ribose 1-phosphate: step 1/2.</text>
</comment>
<dbReference type="CDD" id="cd16009">
    <property type="entry name" value="PPM"/>
    <property type="match status" value="1"/>
</dbReference>
<dbReference type="AlphaFoldDB" id="Q6KHX1"/>
<comment type="catalytic activity">
    <reaction evidence="4">
        <text>2-deoxy-alpha-D-ribose 1-phosphate = 2-deoxy-D-ribose 5-phosphate</text>
        <dbReference type="Rhea" id="RHEA:27658"/>
        <dbReference type="ChEBI" id="CHEBI:57259"/>
        <dbReference type="ChEBI" id="CHEBI:62877"/>
        <dbReference type="EC" id="5.4.2.7"/>
    </reaction>
</comment>
<feature type="binding site" evidence="4">
    <location>
        <position position="330"/>
    </location>
    <ligand>
        <name>Mn(2+)</name>
        <dbReference type="ChEBI" id="CHEBI:29035"/>
        <label>1</label>
    </ligand>
</feature>
<dbReference type="NCBIfam" id="NF003766">
    <property type="entry name" value="PRK05362.1"/>
    <property type="match status" value="1"/>
</dbReference>
<proteinExistence type="inferred from homology"/>
<keyword evidence="2 4" id="KW-0479">Metal-binding</keyword>
<dbReference type="KEGG" id="mmo:MMOB3190"/>
<gene>
    <name evidence="4 7" type="primary">deoB</name>
    <name evidence="7" type="ordered locus">MMOB3190</name>
</gene>
<keyword evidence="3 4" id="KW-0464">Manganese</keyword>
<dbReference type="SUPFAM" id="SSF143856">
    <property type="entry name" value="DeoB insert domain-like"/>
    <property type="match status" value="1"/>
</dbReference>
<comment type="similarity">
    <text evidence="1 4">Belongs to the phosphopentomutase family.</text>
</comment>
<evidence type="ECO:0000313" key="7">
    <source>
        <dbReference type="EMBL" id="AAT27805.1"/>
    </source>
</evidence>
<dbReference type="Proteomes" id="UP000009072">
    <property type="component" value="Chromosome"/>
</dbReference>
<dbReference type="HOGENOM" id="CLU_053861_0_0_14"/>
<organism evidence="7 8">
    <name type="scientific">Mycoplasma mobile (strain ATCC 43663 / 163K / NCTC 11711)</name>
    <name type="common">Mesomycoplasma mobile</name>
    <dbReference type="NCBI Taxonomy" id="267748"/>
    <lineage>
        <taxon>Bacteria</taxon>
        <taxon>Bacillati</taxon>
        <taxon>Mycoplasmatota</taxon>
        <taxon>Mycoplasmoidales</taxon>
        <taxon>Metamycoplasmataceae</taxon>
        <taxon>Mesomycoplasma</taxon>
    </lineage>
</organism>
<feature type="binding site" evidence="4">
    <location>
        <position position="341"/>
    </location>
    <ligand>
        <name>Mn(2+)</name>
        <dbReference type="ChEBI" id="CHEBI:29035"/>
        <label>2</label>
    </ligand>
</feature>
<dbReference type="Gene3D" id="3.40.720.10">
    <property type="entry name" value="Alkaline Phosphatase, subunit A"/>
    <property type="match status" value="1"/>
</dbReference>
<dbReference type="GO" id="GO:0030145">
    <property type="term" value="F:manganese ion binding"/>
    <property type="evidence" value="ECO:0007669"/>
    <property type="project" value="UniProtKB-UniRule"/>
</dbReference>
<comment type="cofactor">
    <cofactor evidence="4">
        <name>Mn(2+)</name>
        <dbReference type="ChEBI" id="CHEBI:29035"/>
    </cofactor>
    <text evidence="4">Binds 2 manganese ions.</text>
</comment>
<dbReference type="GO" id="GO:0005829">
    <property type="term" value="C:cytosol"/>
    <property type="evidence" value="ECO:0007669"/>
    <property type="project" value="TreeGrafter"/>
</dbReference>